<feature type="compositionally biased region" description="Low complexity" evidence="1">
    <location>
        <begin position="196"/>
        <end position="207"/>
    </location>
</feature>
<dbReference type="AlphaFoldDB" id="A0A7S3QLX4"/>
<gene>
    <name evidence="2" type="ORF">DTER00134_LOCUS1963</name>
</gene>
<feature type="region of interest" description="Disordered" evidence="1">
    <location>
        <begin position="288"/>
        <end position="360"/>
    </location>
</feature>
<accession>A0A7S3QLX4</accession>
<feature type="compositionally biased region" description="Low complexity" evidence="1">
    <location>
        <begin position="305"/>
        <end position="353"/>
    </location>
</feature>
<feature type="compositionally biased region" description="Polar residues" evidence="1">
    <location>
        <begin position="47"/>
        <end position="58"/>
    </location>
</feature>
<proteinExistence type="predicted"/>
<feature type="region of interest" description="Disordered" evidence="1">
    <location>
        <begin position="47"/>
        <end position="261"/>
    </location>
</feature>
<feature type="compositionally biased region" description="Basic and acidic residues" evidence="1">
    <location>
        <begin position="208"/>
        <end position="227"/>
    </location>
</feature>
<name>A0A7S3QLX4_DUNTE</name>
<dbReference type="EMBL" id="HBIP01004169">
    <property type="protein sequence ID" value="CAE0486924.1"/>
    <property type="molecule type" value="Transcribed_RNA"/>
</dbReference>
<feature type="compositionally biased region" description="Acidic residues" evidence="1">
    <location>
        <begin position="289"/>
        <end position="302"/>
    </location>
</feature>
<organism evidence="2">
    <name type="scientific">Dunaliella tertiolecta</name>
    <name type="common">Green alga</name>
    <dbReference type="NCBI Taxonomy" id="3047"/>
    <lineage>
        <taxon>Eukaryota</taxon>
        <taxon>Viridiplantae</taxon>
        <taxon>Chlorophyta</taxon>
        <taxon>core chlorophytes</taxon>
        <taxon>Chlorophyceae</taxon>
        <taxon>CS clade</taxon>
        <taxon>Chlamydomonadales</taxon>
        <taxon>Dunaliellaceae</taxon>
        <taxon>Dunaliella</taxon>
    </lineage>
</organism>
<evidence type="ECO:0000256" key="1">
    <source>
        <dbReference type="SAM" id="MobiDB-lite"/>
    </source>
</evidence>
<feature type="compositionally biased region" description="Low complexity" evidence="1">
    <location>
        <begin position="115"/>
        <end position="150"/>
    </location>
</feature>
<feature type="compositionally biased region" description="Low complexity" evidence="1">
    <location>
        <begin position="228"/>
        <end position="238"/>
    </location>
</feature>
<sequence length="503" mass="53311">MQAGFGSPCLFGAPAPLHLTPGLLPPKHLLLSPPSHAYGLPGFMKPSVSTRSVAQQRQPADPKANEDPLDNVLARLHRLNKKQRTTQKGFAPKPQSGPASKPRHDTRPKNRGKSRSTPASSSSSTAPASISSVEAPSSSPTATTSSPESPGDTWYVPLRSLTPEKPGPNQESIDAAIEAVMAKLNLERPSQRRARAAAATPSPQQEQPKQEPAHTTKERSAHSKKDSSSQASRSTSAAVPRAPKKSKKGGKGGSSENERDDLLFDEINLTKDERNQLFNRVFQSVSGLEDLEDDSSDDDEEPREGGAAQRSSSSKAAGSKGPKGFGLPPSAKTSADAPSSSTAATSGEGPGASRPSFPSDNSVPRLPVFLYCAEVAKTNDAILQLGLEQHVEVVDDLKQAQAVLSVKIGRGGRLNNLQQGKRTASNLGIPFVCVGRRMTQETLLPAIAQLVLDHRAKHGRGVGPEGSNQDELTRVLLTAAEAARKQVQLQPGWAQQMVADLGM</sequence>
<evidence type="ECO:0000313" key="2">
    <source>
        <dbReference type="EMBL" id="CAE0486924.1"/>
    </source>
</evidence>
<feature type="compositionally biased region" description="Basic residues" evidence="1">
    <location>
        <begin position="75"/>
        <end position="85"/>
    </location>
</feature>
<reference evidence="2" key="1">
    <citation type="submission" date="2021-01" db="EMBL/GenBank/DDBJ databases">
        <authorList>
            <person name="Corre E."/>
            <person name="Pelletier E."/>
            <person name="Niang G."/>
            <person name="Scheremetjew M."/>
            <person name="Finn R."/>
            <person name="Kale V."/>
            <person name="Holt S."/>
            <person name="Cochrane G."/>
            <person name="Meng A."/>
            <person name="Brown T."/>
            <person name="Cohen L."/>
        </authorList>
    </citation>
    <scope>NUCLEOTIDE SEQUENCE</scope>
    <source>
        <strain evidence="2">CCMP1320</strain>
    </source>
</reference>
<protein>
    <submittedName>
        <fullName evidence="2">Uncharacterized protein</fullName>
    </submittedName>
</protein>